<accession>A0AAV9AK88</accession>
<dbReference type="Gene3D" id="1.10.286.10">
    <property type="match status" value="1"/>
</dbReference>
<feature type="compositionally biased region" description="Polar residues" evidence="1">
    <location>
        <begin position="1"/>
        <end position="11"/>
    </location>
</feature>
<proteinExistence type="predicted"/>
<protein>
    <submittedName>
        <fullName evidence="2">Uncharacterized protein</fullName>
    </submittedName>
</protein>
<sequence length="94" mass="10578">MRPQEISSSNGHDNRNSSKGRYPLKYNNMEAATVAILKSVGEDPLRKELVGTPQRFVKWLMNFKRSNLEMKVLSDSAHGGIKIAVGEIQHELNL</sequence>
<gene>
    <name evidence="2" type="ORF">QJS04_geneDACA009326</name>
</gene>
<dbReference type="Proteomes" id="UP001179952">
    <property type="component" value="Unassembled WGS sequence"/>
</dbReference>
<reference evidence="2" key="1">
    <citation type="journal article" date="2023" name="Nat. Commun.">
        <title>Diploid and tetraploid genomes of Acorus and the evolution of monocots.</title>
        <authorList>
            <person name="Ma L."/>
            <person name="Liu K.W."/>
            <person name="Li Z."/>
            <person name="Hsiao Y.Y."/>
            <person name="Qi Y."/>
            <person name="Fu T."/>
            <person name="Tang G.D."/>
            <person name="Zhang D."/>
            <person name="Sun W.H."/>
            <person name="Liu D.K."/>
            <person name="Li Y."/>
            <person name="Chen G.Z."/>
            <person name="Liu X.D."/>
            <person name="Liao X.Y."/>
            <person name="Jiang Y.T."/>
            <person name="Yu X."/>
            <person name="Hao Y."/>
            <person name="Huang J."/>
            <person name="Zhao X.W."/>
            <person name="Ke S."/>
            <person name="Chen Y.Y."/>
            <person name="Wu W.L."/>
            <person name="Hsu J.L."/>
            <person name="Lin Y.F."/>
            <person name="Huang M.D."/>
            <person name="Li C.Y."/>
            <person name="Huang L."/>
            <person name="Wang Z.W."/>
            <person name="Zhao X."/>
            <person name="Zhong W.Y."/>
            <person name="Peng D.H."/>
            <person name="Ahmad S."/>
            <person name="Lan S."/>
            <person name="Zhang J.S."/>
            <person name="Tsai W.C."/>
            <person name="Van de Peer Y."/>
            <person name="Liu Z.J."/>
        </authorList>
    </citation>
    <scope>NUCLEOTIDE SEQUENCE</scope>
    <source>
        <strain evidence="2">SCP</strain>
    </source>
</reference>
<evidence type="ECO:0000313" key="2">
    <source>
        <dbReference type="EMBL" id="KAK1264261.1"/>
    </source>
</evidence>
<evidence type="ECO:0000256" key="1">
    <source>
        <dbReference type="SAM" id="MobiDB-lite"/>
    </source>
</evidence>
<dbReference type="AlphaFoldDB" id="A0AAV9AK88"/>
<organism evidence="2 3">
    <name type="scientific">Acorus gramineus</name>
    <name type="common">Dwarf sweet flag</name>
    <dbReference type="NCBI Taxonomy" id="55184"/>
    <lineage>
        <taxon>Eukaryota</taxon>
        <taxon>Viridiplantae</taxon>
        <taxon>Streptophyta</taxon>
        <taxon>Embryophyta</taxon>
        <taxon>Tracheophyta</taxon>
        <taxon>Spermatophyta</taxon>
        <taxon>Magnoliopsida</taxon>
        <taxon>Liliopsida</taxon>
        <taxon>Acoraceae</taxon>
        <taxon>Acorus</taxon>
    </lineage>
</organism>
<comment type="caution">
    <text evidence="2">The sequence shown here is derived from an EMBL/GenBank/DDBJ whole genome shotgun (WGS) entry which is preliminary data.</text>
</comment>
<dbReference type="EMBL" id="JAUJYN010000009">
    <property type="protein sequence ID" value="KAK1264261.1"/>
    <property type="molecule type" value="Genomic_DNA"/>
</dbReference>
<name>A0AAV9AK88_ACOGR</name>
<dbReference type="SUPFAM" id="SSF55620">
    <property type="entry name" value="Tetrahydrobiopterin biosynthesis enzymes-like"/>
    <property type="match status" value="1"/>
</dbReference>
<evidence type="ECO:0000313" key="3">
    <source>
        <dbReference type="Proteomes" id="UP001179952"/>
    </source>
</evidence>
<reference evidence="2" key="2">
    <citation type="submission" date="2023-06" db="EMBL/GenBank/DDBJ databases">
        <authorList>
            <person name="Ma L."/>
            <person name="Liu K.-W."/>
            <person name="Li Z."/>
            <person name="Hsiao Y.-Y."/>
            <person name="Qi Y."/>
            <person name="Fu T."/>
            <person name="Tang G."/>
            <person name="Zhang D."/>
            <person name="Sun W.-H."/>
            <person name="Liu D.-K."/>
            <person name="Li Y."/>
            <person name="Chen G.-Z."/>
            <person name="Liu X.-D."/>
            <person name="Liao X.-Y."/>
            <person name="Jiang Y.-T."/>
            <person name="Yu X."/>
            <person name="Hao Y."/>
            <person name="Huang J."/>
            <person name="Zhao X.-W."/>
            <person name="Ke S."/>
            <person name="Chen Y.-Y."/>
            <person name="Wu W.-L."/>
            <person name="Hsu J.-L."/>
            <person name="Lin Y.-F."/>
            <person name="Huang M.-D."/>
            <person name="Li C.-Y."/>
            <person name="Huang L."/>
            <person name="Wang Z.-W."/>
            <person name="Zhao X."/>
            <person name="Zhong W.-Y."/>
            <person name="Peng D.-H."/>
            <person name="Ahmad S."/>
            <person name="Lan S."/>
            <person name="Zhang J.-S."/>
            <person name="Tsai W.-C."/>
            <person name="Van De Peer Y."/>
            <person name="Liu Z.-J."/>
        </authorList>
    </citation>
    <scope>NUCLEOTIDE SEQUENCE</scope>
    <source>
        <strain evidence="2">SCP</strain>
        <tissue evidence="2">Leaves</tissue>
    </source>
</reference>
<keyword evidence="3" id="KW-1185">Reference proteome</keyword>
<dbReference type="InterPro" id="IPR043134">
    <property type="entry name" value="GTP-CH-I_N"/>
</dbReference>
<feature type="region of interest" description="Disordered" evidence="1">
    <location>
        <begin position="1"/>
        <end position="24"/>
    </location>
</feature>